<keyword evidence="1" id="KW-0378">Hydrolase</keyword>
<dbReference type="EMBL" id="CM051399">
    <property type="protein sequence ID" value="KAJ4716352.1"/>
    <property type="molecule type" value="Genomic_DNA"/>
</dbReference>
<gene>
    <name evidence="1" type="ORF">OWV82_011383</name>
</gene>
<reference evidence="1 2" key="1">
    <citation type="journal article" date="2023" name="Science">
        <title>Complex scaffold remodeling in plant triterpene biosynthesis.</title>
        <authorList>
            <person name="De La Pena R."/>
            <person name="Hodgson H."/>
            <person name="Liu J.C."/>
            <person name="Stephenson M.J."/>
            <person name="Martin A.C."/>
            <person name="Owen C."/>
            <person name="Harkess A."/>
            <person name="Leebens-Mack J."/>
            <person name="Jimenez L.E."/>
            <person name="Osbourn A."/>
            <person name="Sattely E.S."/>
        </authorList>
    </citation>
    <scope>NUCLEOTIDE SEQUENCE [LARGE SCALE GENOMIC DNA]</scope>
    <source>
        <strain evidence="2">cv. JPN11</strain>
        <tissue evidence="1">Leaf</tissue>
    </source>
</reference>
<evidence type="ECO:0000313" key="1">
    <source>
        <dbReference type="EMBL" id="KAJ4716352.1"/>
    </source>
</evidence>
<evidence type="ECO:0000313" key="2">
    <source>
        <dbReference type="Proteomes" id="UP001164539"/>
    </source>
</evidence>
<protein>
    <submittedName>
        <fullName evidence="1">Alpha/beta hydrolase-3</fullName>
    </submittedName>
</protein>
<name>A0ACC1XZI7_MELAZ</name>
<keyword evidence="2" id="KW-1185">Reference proteome</keyword>
<dbReference type="Proteomes" id="UP001164539">
    <property type="component" value="Chromosome 6"/>
</dbReference>
<sequence>MQMESIDDEVTHNFPPFFKVYKNGTVKRYVNMEPSLPGLDPDTGVQSKDVMVSSDKGLKARIFLPMIDGPDQKLPLLVHYHGGGFCLGSALDLPFKRFLTSLVAEANIMAITIDYRLAPEHLLPTAHLDSWTGLQWVASHSNGQGPEPWINERADFGRVLLAGESAGANIAHYVAVQAGVNGLAGLNITGTLIVHPYFGRQEPDKLYEYMCPTSSGFEKDPILNPAADPNLKSLKSSRIFVCVAEKDSLRNRGVYYYETMKKSEWQGNVEFYETLGEDHCFHMFTPHSENVGPLMKKLVDFIKTV</sequence>
<organism evidence="1 2">
    <name type="scientific">Melia azedarach</name>
    <name type="common">Chinaberry tree</name>
    <dbReference type="NCBI Taxonomy" id="155640"/>
    <lineage>
        <taxon>Eukaryota</taxon>
        <taxon>Viridiplantae</taxon>
        <taxon>Streptophyta</taxon>
        <taxon>Embryophyta</taxon>
        <taxon>Tracheophyta</taxon>
        <taxon>Spermatophyta</taxon>
        <taxon>Magnoliopsida</taxon>
        <taxon>eudicotyledons</taxon>
        <taxon>Gunneridae</taxon>
        <taxon>Pentapetalae</taxon>
        <taxon>rosids</taxon>
        <taxon>malvids</taxon>
        <taxon>Sapindales</taxon>
        <taxon>Meliaceae</taxon>
        <taxon>Melia</taxon>
    </lineage>
</organism>
<comment type="caution">
    <text evidence="1">The sequence shown here is derived from an EMBL/GenBank/DDBJ whole genome shotgun (WGS) entry which is preliminary data.</text>
</comment>
<proteinExistence type="predicted"/>
<accession>A0ACC1XZI7</accession>